<dbReference type="Proteomes" id="UP000518300">
    <property type="component" value="Unassembled WGS sequence"/>
</dbReference>
<name>A0A848LEL4_9BACT</name>
<dbReference type="EMBL" id="JABBJJ010000023">
    <property type="protein sequence ID" value="NMO14691.1"/>
    <property type="molecule type" value="Genomic_DNA"/>
</dbReference>
<sequence>MAMNSTRTVITGMGAVTSVGPSASPACAAILAGISRPRQVTWFKVLDEEAHALVPLVGHPIQGYTEGFVGEGRWLRLALGCVLDLLEHPEVPTSSDREFWERTGLLVATPCPLGEQRALEFPSGLELARKLRSAARLPLDERGLGTVSFGHTGAAAAIQRGLELLASSRLERLLIVAADSYLDLDVLEELADGRRLKTDEAPLGLMPGEAGACFLLELEASARRRKATALATVSGVATGREANHRQARGQNTGTGLAHCVREALAPTHASSRFEGTCFLDLNGEHWRANEWGCARVRLTDLLGEPELRYPCTYVGDTGAASGAVGVCLALHALTRGFAARGEALVLSSSEQGEVGSILLGASTPMRTPISSKG</sequence>
<dbReference type="GO" id="GO:0016746">
    <property type="term" value="F:acyltransferase activity"/>
    <property type="evidence" value="ECO:0007669"/>
    <property type="project" value="InterPro"/>
</dbReference>
<dbReference type="SUPFAM" id="SSF53901">
    <property type="entry name" value="Thiolase-like"/>
    <property type="match status" value="2"/>
</dbReference>
<accession>A0A848LEL4</accession>
<comment type="caution">
    <text evidence="1">The sequence shown here is derived from an EMBL/GenBank/DDBJ whole genome shotgun (WGS) entry which is preliminary data.</text>
</comment>
<dbReference type="AlphaFoldDB" id="A0A848LEL4"/>
<evidence type="ECO:0008006" key="3">
    <source>
        <dbReference type="Google" id="ProtNLM"/>
    </source>
</evidence>
<keyword evidence="2" id="KW-1185">Reference proteome</keyword>
<protein>
    <recommendedName>
        <fullName evidence="3">Beta-ketoacyl synthase N-terminal domain-containing protein</fullName>
    </recommendedName>
</protein>
<dbReference type="RefSeq" id="WP_169343987.1">
    <property type="nucleotide sequence ID" value="NZ_JABBJJ010000023.1"/>
</dbReference>
<organism evidence="1 2">
    <name type="scientific">Pyxidicoccus fallax</name>
    <dbReference type="NCBI Taxonomy" id="394095"/>
    <lineage>
        <taxon>Bacteria</taxon>
        <taxon>Pseudomonadati</taxon>
        <taxon>Myxococcota</taxon>
        <taxon>Myxococcia</taxon>
        <taxon>Myxococcales</taxon>
        <taxon>Cystobacterineae</taxon>
        <taxon>Myxococcaceae</taxon>
        <taxon>Pyxidicoccus</taxon>
    </lineage>
</organism>
<dbReference type="Gene3D" id="3.40.47.10">
    <property type="match status" value="1"/>
</dbReference>
<gene>
    <name evidence="1" type="ORF">HG543_07440</name>
</gene>
<reference evidence="1 2" key="1">
    <citation type="submission" date="2020-04" db="EMBL/GenBank/DDBJ databases">
        <title>Draft genome of Pyxidicoccus fallax type strain.</title>
        <authorList>
            <person name="Whitworth D.E."/>
        </authorList>
    </citation>
    <scope>NUCLEOTIDE SEQUENCE [LARGE SCALE GENOMIC DNA]</scope>
    <source>
        <strain evidence="1 2">DSM 14698</strain>
    </source>
</reference>
<evidence type="ECO:0000313" key="2">
    <source>
        <dbReference type="Proteomes" id="UP000518300"/>
    </source>
</evidence>
<evidence type="ECO:0000313" key="1">
    <source>
        <dbReference type="EMBL" id="NMO14691.1"/>
    </source>
</evidence>
<dbReference type="InterPro" id="IPR016039">
    <property type="entry name" value="Thiolase-like"/>
</dbReference>
<proteinExistence type="predicted"/>